<proteinExistence type="predicted"/>
<keyword evidence="3 5" id="KW-1133">Transmembrane helix</keyword>
<feature type="transmembrane region" description="Helical" evidence="5">
    <location>
        <begin position="267"/>
        <end position="286"/>
    </location>
</feature>
<dbReference type="EMBL" id="DRDR01000047">
    <property type="protein sequence ID" value="HDL60018.1"/>
    <property type="molecule type" value="Genomic_DNA"/>
</dbReference>
<dbReference type="InterPro" id="IPR038770">
    <property type="entry name" value="Na+/solute_symporter_sf"/>
</dbReference>
<dbReference type="PANTHER" id="PTHR43021:SF2">
    <property type="entry name" value="CATION_H+ EXCHANGER DOMAIN-CONTAINING PROTEIN"/>
    <property type="match status" value="1"/>
</dbReference>
<keyword evidence="4 5" id="KW-0472">Membrane</keyword>
<comment type="subcellular location">
    <subcellularLocation>
        <location evidence="1">Membrane</location>
        <topology evidence="1">Multi-pass membrane protein</topology>
    </subcellularLocation>
</comment>
<dbReference type="GO" id="GO:0016020">
    <property type="term" value="C:membrane"/>
    <property type="evidence" value="ECO:0007669"/>
    <property type="project" value="UniProtKB-SubCell"/>
</dbReference>
<evidence type="ECO:0000256" key="1">
    <source>
        <dbReference type="ARBA" id="ARBA00004141"/>
    </source>
</evidence>
<feature type="transmembrane region" description="Helical" evidence="5">
    <location>
        <begin position="363"/>
        <end position="383"/>
    </location>
</feature>
<feature type="transmembrane region" description="Helical" evidence="5">
    <location>
        <begin position="148"/>
        <end position="172"/>
    </location>
</feature>
<dbReference type="GO" id="GO:0015297">
    <property type="term" value="F:antiporter activity"/>
    <property type="evidence" value="ECO:0007669"/>
    <property type="project" value="InterPro"/>
</dbReference>
<dbReference type="PANTHER" id="PTHR43021">
    <property type="entry name" value="NA(+)/H(+) ANTIPORTER-RELATED"/>
    <property type="match status" value="1"/>
</dbReference>
<dbReference type="Gene3D" id="1.20.1530.20">
    <property type="match status" value="1"/>
</dbReference>
<accession>A0A7V0LTS0</accession>
<keyword evidence="2 5" id="KW-0812">Transmembrane</keyword>
<feature type="transmembrane region" description="Helical" evidence="5">
    <location>
        <begin position="225"/>
        <end position="247"/>
    </location>
</feature>
<evidence type="ECO:0000259" key="6">
    <source>
        <dbReference type="Pfam" id="PF00999"/>
    </source>
</evidence>
<feature type="transmembrane region" description="Helical" evidence="5">
    <location>
        <begin position="298"/>
        <end position="321"/>
    </location>
</feature>
<gene>
    <name evidence="7" type="ORF">ENH14_01025</name>
</gene>
<evidence type="ECO:0000256" key="4">
    <source>
        <dbReference type="ARBA" id="ARBA00023136"/>
    </source>
</evidence>
<dbReference type="Proteomes" id="UP000886381">
    <property type="component" value="Unassembled WGS sequence"/>
</dbReference>
<feature type="transmembrane region" description="Helical" evidence="5">
    <location>
        <begin position="87"/>
        <end position="108"/>
    </location>
</feature>
<reference evidence="7" key="1">
    <citation type="journal article" date="2020" name="mSystems">
        <title>Genome- and Community-Level Interaction Insights into Carbon Utilization and Element Cycling Functions of Hydrothermarchaeota in Hydrothermal Sediment.</title>
        <authorList>
            <person name="Zhou Z."/>
            <person name="Liu Y."/>
            <person name="Xu W."/>
            <person name="Pan J."/>
            <person name="Luo Z.H."/>
            <person name="Li M."/>
        </authorList>
    </citation>
    <scope>NUCLEOTIDE SEQUENCE [LARGE SCALE GENOMIC DNA]</scope>
    <source>
        <strain evidence="7">HyVt-28</strain>
    </source>
</reference>
<dbReference type="AlphaFoldDB" id="A0A7V0LTS0"/>
<dbReference type="InterPro" id="IPR006153">
    <property type="entry name" value="Cation/H_exchanger_TM"/>
</dbReference>
<evidence type="ECO:0000256" key="2">
    <source>
        <dbReference type="ARBA" id="ARBA00022692"/>
    </source>
</evidence>
<sequence>MFNIILSLGIIILFGILSAKLSNKLTLPSVTGYIATGIVIGPYVLNFIHGDILNASSLISSIALSFIAFGLGQNFTISQFKRIGKSVLFISIGEVIGAFLLVSLALYFVVKTPLYLSIVLGAIAPATAPAAVVLVVREYAKKRGVFSNTLLSVVAIDDAWGIILFAFSLAVARSLTGVTTSFFSTIIKDIFHAFYEVLGSLFLGLCVGIVFSYSLKFIRTPSRLLSFDIGFILLTGGIAVHLNLSILLSNMMLGATIANLSKDREKIFSILSGFDPPIYILFFVLAGASLELGNLRELGLVGIVYVFTRLPGEMIGAFIGALISKADKTVRKYIGLGLAPQAGVAIGLALLSKAYLPPDAGKLILGTIIVTTVIYELIGPPLVKLALHKAGEVV</sequence>
<evidence type="ECO:0000256" key="3">
    <source>
        <dbReference type="ARBA" id="ARBA00022989"/>
    </source>
</evidence>
<dbReference type="Pfam" id="PF00999">
    <property type="entry name" value="Na_H_Exchanger"/>
    <property type="match status" value="1"/>
</dbReference>
<feature type="transmembrane region" description="Helical" evidence="5">
    <location>
        <begin position="114"/>
        <end position="136"/>
    </location>
</feature>
<protein>
    <submittedName>
        <fullName evidence="7">Cation:proton antiporter</fullName>
    </submittedName>
</protein>
<feature type="transmembrane region" description="Helical" evidence="5">
    <location>
        <begin position="333"/>
        <end position="351"/>
    </location>
</feature>
<feature type="transmembrane region" description="Helical" evidence="5">
    <location>
        <begin position="192"/>
        <end position="213"/>
    </location>
</feature>
<evidence type="ECO:0000313" key="7">
    <source>
        <dbReference type="EMBL" id="HDL60018.1"/>
    </source>
</evidence>
<organism evidence="7">
    <name type="scientific">candidate division WOR-3 bacterium</name>
    <dbReference type="NCBI Taxonomy" id="2052148"/>
    <lineage>
        <taxon>Bacteria</taxon>
        <taxon>Bacteria division WOR-3</taxon>
    </lineage>
</organism>
<dbReference type="GO" id="GO:1902600">
    <property type="term" value="P:proton transmembrane transport"/>
    <property type="evidence" value="ECO:0007669"/>
    <property type="project" value="InterPro"/>
</dbReference>
<feature type="transmembrane region" description="Helical" evidence="5">
    <location>
        <begin position="52"/>
        <end position="75"/>
    </location>
</feature>
<evidence type="ECO:0000256" key="5">
    <source>
        <dbReference type="SAM" id="Phobius"/>
    </source>
</evidence>
<name>A0A7V0LTS0_UNCW3</name>
<feature type="domain" description="Cation/H+ exchanger transmembrane" evidence="6">
    <location>
        <begin position="11"/>
        <end position="383"/>
    </location>
</feature>
<comment type="caution">
    <text evidence="7">The sequence shown here is derived from an EMBL/GenBank/DDBJ whole genome shotgun (WGS) entry which is preliminary data.</text>
</comment>